<dbReference type="RefSeq" id="XP_022463674.1">
    <property type="nucleotide sequence ID" value="XM_022607038.1"/>
</dbReference>
<evidence type="ECO:0000256" key="10">
    <source>
        <dbReference type="SAM" id="SignalP"/>
    </source>
</evidence>
<dbReference type="AlphaFoldDB" id="J7RIS5"/>
<keyword evidence="6 9" id="KW-1133">Transmembrane helix</keyword>
<evidence type="ECO:0000256" key="4">
    <source>
        <dbReference type="ARBA" id="ARBA00022729"/>
    </source>
</evidence>
<dbReference type="GO" id="GO:0006888">
    <property type="term" value="P:endoplasmic reticulum to Golgi vesicle-mediated transport"/>
    <property type="evidence" value="ECO:0007669"/>
    <property type="project" value="UniProtKB-ARBA"/>
</dbReference>
<dbReference type="STRING" id="1071383.J7RIS5"/>
<dbReference type="InterPro" id="IPR015720">
    <property type="entry name" value="Emp24-like"/>
</dbReference>
<keyword evidence="7 9" id="KW-0472">Membrane</keyword>
<reference evidence="12 13" key="1">
    <citation type="journal article" date="2011" name="Proc. Natl. Acad. Sci. U.S.A.">
        <title>Evolutionary erosion of yeast sex chromosomes by mating-type switching accidents.</title>
        <authorList>
            <person name="Gordon J.L."/>
            <person name="Armisen D."/>
            <person name="Proux-Wera E."/>
            <person name="Oheigeartaigh S.S."/>
            <person name="Byrne K.P."/>
            <person name="Wolfe K.H."/>
        </authorList>
    </citation>
    <scope>NUCLEOTIDE SEQUENCE [LARGE SCALE GENOMIC DNA]</scope>
    <source>
        <strain evidence="13">ATCC MYA-139 / BCRC 22969 / CBS 8797 / CCRC 22969 / KCTC 17520 / NBRC 10181 / NCYC 3082</strain>
    </source>
</reference>
<keyword evidence="3 8" id="KW-0812">Transmembrane</keyword>
<dbReference type="SMART" id="SM01190">
    <property type="entry name" value="EMP24_GP25L"/>
    <property type="match status" value="1"/>
</dbReference>
<evidence type="ECO:0000313" key="13">
    <source>
        <dbReference type="Proteomes" id="UP000006310"/>
    </source>
</evidence>
<dbReference type="OMA" id="NIKHGVE"/>
<dbReference type="HOGENOM" id="CLU_066963_3_0_1"/>
<evidence type="ECO:0000256" key="6">
    <source>
        <dbReference type="ARBA" id="ARBA00022989"/>
    </source>
</evidence>
<evidence type="ECO:0000256" key="1">
    <source>
        <dbReference type="ARBA" id="ARBA00004479"/>
    </source>
</evidence>
<feature type="chain" id="PRO_5003796203" description="GOLD domain-containing protein" evidence="10">
    <location>
        <begin position="23"/>
        <end position="216"/>
    </location>
</feature>
<sequence>MKVFNLKQWLVFSVFWHAMSHALHFDVPATSDPSKKLCIRDFVSEGQMVVISITTDGSANDGQQLNFFVYDSAGNEYRSKRNFVGDAKVAFVSPATTSFDMCLENQLQYTGGNRGLSRSVELDVEIGSQARDWNQLSANEKLKPIEVELRKIEELTDEIVDELVYMKMREERLRDTNESTNSRVINFFLLTVVVLGCVAVWQITYLKRYFKTKHII</sequence>
<gene>
    <name evidence="12" type="primary">KNAG0C03180</name>
    <name evidence="12" type="ordered locus">KNAG_0C03180</name>
</gene>
<evidence type="ECO:0000256" key="8">
    <source>
        <dbReference type="RuleBase" id="RU003827"/>
    </source>
</evidence>
<evidence type="ECO:0000256" key="7">
    <source>
        <dbReference type="ARBA" id="ARBA00023136"/>
    </source>
</evidence>
<organism evidence="12 13">
    <name type="scientific">Huiozyma naganishii (strain ATCC MYA-139 / BCRC 22969 / CBS 8797 / KCTC 17520 / NBRC 10181 / NCYC 3082 / Yp74L-3)</name>
    <name type="common">Yeast</name>
    <name type="synonym">Kazachstania naganishii</name>
    <dbReference type="NCBI Taxonomy" id="1071383"/>
    <lineage>
        <taxon>Eukaryota</taxon>
        <taxon>Fungi</taxon>
        <taxon>Dikarya</taxon>
        <taxon>Ascomycota</taxon>
        <taxon>Saccharomycotina</taxon>
        <taxon>Saccharomycetes</taxon>
        <taxon>Saccharomycetales</taxon>
        <taxon>Saccharomycetaceae</taxon>
        <taxon>Huiozyma</taxon>
    </lineage>
</organism>
<name>J7RIS5_HUIN7</name>
<dbReference type="GO" id="GO:0016020">
    <property type="term" value="C:membrane"/>
    <property type="evidence" value="ECO:0007669"/>
    <property type="project" value="UniProtKB-SubCell"/>
</dbReference>
<dbReference type="GO" id="GO:0005737">
    <property type="term" value="C:cytoplasm"/>
    <property type="evidence" value="ECO:0007669"/>
    <property type="project" value="GOC"/>
</dbReference>
<dbReference type="OrthoDB" id="759142at2759"/>
<comment type="subcellular location">
    <subcellularLocation>
        <location evidence="1 8">Membrane</location>
        <topology evidence="1 8">Single-pass type I membrane protein</topology>
    </subcellularLocation>
</comment>
<feature type="domain" description="GOLD" evidence="11">
    <location>
        <begin position="36"/>
        <end position="126"/>
    </location>
</feature>
<evidence type="ECO:0000256" key="9">
    <source>
        <dbReference type="SAM" id="Phobius"/>
    </source>
</evidence>
<evidence type="ECO:0000313" key="12">
    <source>
        <dbReference type="EMBL" id="CCK69428.1"/>
    </source>
</evidence>
<keyword evidence="4 10" id="KW-0732">Signal</keyword>
<dbReference type="Proteomes" id="UP000006310">
    <property type="component" value="Chromosome 3"/>
</dbReference>
<protein>
    <recommendedName>
        <fullName evidence="11">GOLD domain-containing protein</fullName>
    </recommendedName>
</protein>
<keyword evidence="5" id="KW-0931">ER-Golgi transport</keyword>
<dbReference type="EMBL" id="HE978316">
    <property type="protein sequence ID" value="CCK69428.1"/>
    <property type="molecule type" value="Genomic_DNA"/>
</dbReference>
<keyword evidence="13" id="KW-1185">Reference proteome</keyword>
<keyword evidence="5" id="KW-0813">Transport</keyword>
<comment type="similarity">
    <text evidence="2 8">Belongs to the EMP24/GP25L family.</text>
</comment>
<dbReference type="Pfam" id="PF01105">
    <property type="entry name" value="EMP24_GP25L"/>
    <property type="match status" value="1"/>
</dbReference>
<dbReference type="PANTHER" id="PTHR22811">
    <property type="entry name" value="TRANSMEMBRANE EMP24 DOMAIN-CONTAINING PROTEIN"/>
    <property type="match status" value="1"/>
</dbReference>
<dbReference type="GeneID" id="34525108"/>
<evidence type="ECO:0000256" key="5">
    <source>
        <dbReference type="ARBA" id="ARBA00022892"/>
    </source>
</evidence>
<reference evidence="13" key="2">
    <citation type="submission" date="2012-08" db="EMBL/GenBank/DDBJ databases">
        <title>Genome sequence of Kazachstania naganishii.</title>
        <authorList>
            <person name="Gordon J.L."/>
            <person name="Armisen D."/>
            <person name="Proux-Wera E."/>
            <person name="OhEigeartaigh S.S."/>
            <person name="Byrne K.P."/>
            <person name="Wolfe K.H."/>
        </authorList>
    </citation>
    <scope>NUCLEOTIDE SEQUENCE [LARGE SCALE GENOMIC DNA]</scope>
    <source>
        <strain evidence="13">ATCC MYA-139 / BCRC 22969 / CBS 8797 / CCRC 22969 / KCTC 17520 / NBRC 10181 / NCYC 3082</strain>
    </source>
</reference>
<dbReference type="KEGG" id="kng:KNAG_0C03180"/>
<feature type="transmembrane region" description="Helical" evidence="9">
    <location>
        <begin position="184"/>
        <end position="206"/>
    </location>
</feature>
<evidence type="ECO:0000259" key="11">
    <source>
        <dbReference type="PROSITE" id="PS50866"/>
    </source>
</evidence>
<dbReference type="InterPro" id="IPR009038">
    <property type="entry name" value="GOLD_dom"/>
</dbReference>
<evidence type="ECO:0000256" key="2">
    <source>
        <dbReference type="ARBA" id="ARBA00007104"/>
    </source>
</evidence>
<proteinExistence type="inferred from homology"/>
<dbReference type="PROSITE" id="PS50866">
    <property type="entry name" value="GOLD"/>
    <property type="match status" value="1"/>
</dbReference>
<dbReference type="eggNOG" id="KOG1691">
    <property type="taxonomic scope" value="Eukaryota"/>
</dbReference>
<feature type="signal peptide" evidence="10">
    <location>
        <begin position="1"/>
        <end position="22"/>
    </location>
</feature>
<evidence type="ECO:0000256" key="3">
    <source>
        <dbReference type="ARBA" id="ARBA00022692"/>
    </source>
</evidence>
<accession>J7RIS5</accession>